<organism evidence="10 11">
    <name type="scientific">Homoserinimonas hongtaonis</name>
    <dbReference type="NCBI Taxonomy" id="2079791"/>
    <lineage>
        <taxon>Bacteria</taxon>
        <taxon>Bacillati</taxon>
        <taxon>Actinomycetota</taxon>
        <taxon>Actinomycetes</taxon>
        <taxon>Micrococcales</taxon>
        <taxon>Microbacteriaceae</taxon>
        <taxon>Homoserinimonas</taxon>
    </lineage>
</organism>
<feature type="domain" description="Nuclease SbcCD subunit D C-terminal" evidence="9">
    <location>
        <begin position="284"/>
        <end position="372"/>
    </location>
</feature>
<comment type="function">
    <text evidence="7">SbcCD cleaves DNA hairpin structures. These structures can inhibit DNA replication and are intermediates in certain DNA recombination reactions. The complex acts as a 3'-&gt;5' double strand exonuclease that can open hairpins. It also has a 5' single-strand endonuclease activity.</text>
</comment>
<evidence type="ECO:0000256" key="5">
    <source>
        <dbReference type="ARBA" id="ARBA00022801"/>
    </source>
</evidence>
<dbReference type="PANTHER" id="PTHR30337:SF0">
    <property type="entry name" value="NUCLEASE SBCCD SUBUNIT D"/>
    <property type="match status" value="1"/>
</dbReference>
<feature type="domain" description="Calcineurin-like phosphoesterase" evidence="8">
    <location>
        <begin position="1"/>
        <end position="234"/>
    </location>
</feature>
<reference evidence="11" key="1">
    <citation type="submission" date="2018-04" db="EMBL/GenBank/DDBJ databases">
        <authorList>
            <person name="Liu S."/>
            <person name="Wang Z."/>
            <person name="Li J."/>
        </authorList>
    </citation>
    <scope>NUCLEOTIDE SEQUENCE [LARGE SCALE GENOMIC DNA]</scope>
    <source>
        <strain evidence="11">S1194</strain>
    </source>
</reference>
<keyword evidence="7" id="KW-0255">Endonuclease</keyword>
<dbReference type="InterPro" id="IPR026843">
    <property type="entry name" value="SbcD_C"/>
</dbReference>
<keyword evidence="5 7" id="KW-0378">Hydrolase</keyword>
<name>A0A2U1T3J3_9MICO</name>
<evidence type="ECO:0000259" key="9">
    <source>
        <dbReference type="Pfam" id="PF12320"/>
    </source>
</evidence>
<dbReference type="GO" id="GO:0006310">
    <property type="term" value="P:DNA recombination"/>
    <property type="evidence" value="ECO:0007669"/>
    <property type="project" value="UniProtKB-KW"/>
</dbReference>
<dbReference type="SUPFAM" id="SSF56300">
    <property type="entry name" value="Metallo-dependent phosphatases"/>
    <property type="match status" value="1"/>
</dbReference>
<keyword evidence="4 7" id="KW-0540">Nuclease</keyword>
<dbReference type="NCBIfam" id="TIGR00619">
    <property type="entry name" value="sbcd"/>
    <property type="match status" value="1"/>
</dbReference>
<dbReference type="Pfam" id="PF12320">
    <property type="entry name" value="SbcD_C"/>
    <property type="match status" value="1"/>
</dbReference>
<evidence type="ECO:0000256" key="6">
    <source>
        <dbReference type="ARBA" id="ARBA00022839"/>
    </source>
</evidence>
<evidence type="ECO:0000313" key="11">
    <source>
        <dbReference type="Proteomes" id="UP000244978"/>
    </source>
</evidence>
<accession>A0A2U1T3J3</accession>
<dbReference type="GO" id="GO:0004519">
    <property type="term" value="F:endonuclease activity"/>
    <property type="evidence" value="ECO:0007669"/>
    <property type="project" value="UniProtKB-KW"/>
</dbReference>
<proteinExistence type="inferred from homology"/>
<dbReference type="Gene3D" id="3.60.21.10">
    <property type="match status" value="1"/>
</dbReference>
<dbReference type="InterPro" id="IPR004843">
    <property type="entry name" value="Calcineurin-like_PHP"/>
</dbReference>
<comment type="caution">
    <text evidence="10">The sequence shown here is derived from an EMBL/GenBank/DDBJ whole genome shotgun (WGS) entry which is preliminary data.</text>
</comment>
<dbReference type="AlphaFoldDB" id="A0A2U1T3J3"/>
<evidence type="ECO:0000256" key="7">
    <source>
        <dbReference type="RuleBase" id="RU363069"/>
    </source>
</evidence>
<dbReference type="PANTHER" id="PTHR30337">
    <property type="entry name" value="COMPONENT OF ATP-DEPENDENT DSDNA EXONUCLEASE"/>
    <property type="match status" value="1"/>
</dbReference>
<evidence type="ECO:0000313" key="10">
    <source>
        <dbReference type="EMBL" id="PWB98461.1"/>
    </source>
</evidence>
<gene>
    <name evidence="7" type="primary">sbcD</name>
    <name evidence="10" type="ORF">DF220_05385</name>
</gene>
<protein>
    <recommendedName>
        <fullName evidence="3 7">Nuclease SbcCD subunit D</fullName>
    </recommendedName>
</protein>
<dbReference type="InterPro" id="IPR029052">
    <property type="entry name" value="Metallo-depent_PP-like"/>
</dbReference>
<keyword evidence="11" id="KW-1185">Reference proteome</keyword>
<keyword evidence="7" id="KW-0235">DNA replication</keyword>
<evidence type="ECO:0000256" key="3">
    <source>
        <dbReference type="ARBA" id="ARBA00013365"/>
    </source>
</evidence>
<dbReference type="InterPro" id="IPR041796">
    <property type="entry name" value="Mre11_N"/>
</dbReference>
<comment type="subunit">
    <text evidence="2 7">Heterodimer of SbcC and SbcD.</text>
</comment>
<comment type="similarity">
    <text evidence="1 7">Belongs to the SbcD family.</text>
</comment>
<dbReference type="InterPro" id="IPR050535">
    <property type="entry name" value="DNA_Repair-Maintenance_Comp"/>
</dbReference>
<evidence type="ECO:0000256" key="2">
    <source>
        <dbReference type="ARBA" id="ARBA00011322"/>
    </source>
</evidence>
<keyword evidence="7" id="KW-0233">DNA recombination</keyword>
<dbReference type="Pfam" id="PF00149">
    <property type="entry name" value="Metallophos"/>
    <property type="match status" value="1"/>
</dbReference>
<dbReference type="GO" id="GO:0006260">
    <property type="term" value="P:DNA replication"/>
    <property type="evidence" value="ECO:0007669"/>
    <property type="project" value="UniProtKB-KW"/>
</dbReference>
<dbReference type="EMBL" id="QEEX01000001">
    <property type="protein sequence ID" value="PWB98461.1"/>
    <property type="molecule type" value="Genomic_DNA"/>
</dbReference>
<keyword evidence="6 7" id="KW-0269">Exonuclease</keyword>
<evidence type="ECO:0000256" key="1">
    <source>
        <dbReference type="ARBA" id="ARBA00010555"/>
    </source>
</evidence>
<dbReference type="GO" id="GO:0008408">
    <property type="term" value="F:3'-5' exonuclease activity"/>
    <property type="evidence" value="ECO:0007669"/>
    <property type="project" value="InterPro"/>
</dbReference>
<evidence type="ECO:0000256" key="4">
    <source>
        <dbReference type="ARBA" id="ARBA00022722"/>
    </source>
</evidence>
<dbReference type="CDD" id="cd00840">
    <property type="entry name" value="MPP_Mre11_N"/>
    <property type="match status" value="1"/>
</dbReference>
<dbReference type="Proteomes" id="UP000244978">
    <property type="component" value="Unassembled WGS sequence"/>
</dbReference>
<sequence length="398" mass="42554">MRLLHTSDWHIGRTFHGHSTLAHLRTVLDSLVEVVRTRQVDVVLVAGDIFDSATPAADAYEILTDALLALRNAGATVVMTSGNHDSATRLGFQSSFAAAADIHVFTRPEQLASPVELVDDHGPVAIYGIPYLEPSIVRHRLGADDPSRLRTQADVLAHAMSAVRADAAERGSRSVVLAHCFAAAVGGGADADAGRDGEIAQTPGLERDITAGGLDVVPLSAFDGPDYVALGHIHGRARLSESVRYSGAPLHYTFSESGKPRGAWLVELGEHGLDSVEWVDFVVPRRLSVLSGTLDELLTDERFTANESDWVAAIITDQARPLDAMRKLQSRFPFCANLEHRPDVVANSASVTYSERVRSRSDSEIVGGFLEHVRNGVGASEHERAVVSAVVAAAEGAA</sequence>
<dbReference type="InterPro" id="IPR004593">
    <property type="entry name" value="SbcD"/>
</dbReference>
<evidence type="ECO:0000259" key="8">
    <source>
        <dbReference type="Pfam" id="PF00149"/>
    </source>
</evidence>
<dbReference type="RefSeq" id="WP_108998167.1">
    <property type="nucleotide sequence ID" value="NZ_QEEX01000001.1"/>
</dbReference>